<dbReference type="EMBL" id="JAGKQM010000007">
    <property type="protein sequence ID" value="KAH0917630.1"/>
    <property type="molecule type" value="Genomic_DNA"/>
</dbReference>
<comment type="caution">
    <text evidence="1">The sequence shown here is derived from an EMBL/GenBank/DDBJ whole genome shotgun (WGS) entry which is preliminary data.</text>
</comment>
<accession>A0ABQ8CKP0</accession>
<gene>
    <name evidence="1" type="ORF">HID58_025290</name>
</gene>
<evidence type="ECO:0000313" key="2">
    <source>
        <dbReference type="Proteomes" id="UP000824890"/>
    </source>
</evidence>
<protein>
    <submittedName>
        <fullName evidence="1">Uncharacterized protein</fullName>
    </submittedName>
</protein>
<proteinExistence type="predicted"/>
<name>A0ABQ8CKP0_BRANA</name>
<organism evidence="1 2">
    <name type="scientific">Brassica napus</name>
    <name type="common">Rape</name>
    <dbReference type="NCBI Taxonomy" id="3708"/>
    <lineage>
        <taxon>Eukaryota</taxon>
        <taxon>Viridiplantae</taxon>
        <taxon>Streptophyta</taxon>
        <taxon>Embryophyta</taxon>
        <taxon>Tracheophyta</taxon>
        <taxon>Spermatophyta</taxon>
        <taxon>Magnoliopsida</taxon>
        <taxon>eudicotyledons</taxon>
        <taxon>Gunneridae</taxon>
        <taxon>Pentapetalae</taxon>
        <taxon>rosids</taxon>
        <taxon>malvids</taxon>
        <taxon>Brassicales</taxon>
        <taxon>Brassicaceae</taxon>
        <taxon>Brassiceae</taxon>
        <taxon>Brassica</taxon>
    </lineage>
</organism>
<keyword evidence="2" id="KW-1185">Reference proteome</keyword>
<reference evidence="1 2" key="1">
    <citation type="submission" date="2021-05" db="EMBL/GenBank/DDBJ databases">
        <title>Genome Assembly of Synthetic Allotetraploid Brassica napus Reveals Homoeologous Exchanges between Subgenomes.</title>
        <authorList>
            <person name="Davis J.T."/>
        </authorList>
    </citation>
    <scope>NUCLEOTIDE SEQUENCE [LARGE SCALE GENOMIC DNA]</scope>
    <source>
        <strain evidence="2">cv. Da-Ae</strain>
        <tissue evidence="1">Seedling</tissue>
    </source>
</reference>
<dbReference type="Proteomes" id="UP000824890">
    <property type="component" value="Unassembled WGS sequence"/>
</dbReference>
<sequence length="93" mass="10548">MPSPKATNEVTQFVRCQRFEQVLTLCLLKSNKSSVSGFDQSVLHEVINGASDRGITLLRVSALKGHIETVQLLLDWELLLLRSLWKMEPQEIL</sequence>
<evidence type="ECO:0000313" key="1">
    <source>
        <dbReference type="EMBL" id="KAH0917630.1"/>
    </source>
</evidence>